<feature type="transmembrane region" description="Helical" evidence="1">
    <location>
        <begin position="20"/>
        <end position="41"/>
    </location>
</feature>
<protein>
    <submittedName>
        <fullName evidence="2">Uncharacterized protein</fullName>
    </submittedName>
</protein>
<accession>A0A6L8Q4M3</accession>
<dbReference type="AlphaFoldDB" id="A0A6L8Q4M3"/>
<dbReference type="EMBL" id="VJNE01000010">
    <property type="protein sequence ID" value="MZG28216.1"/>
    <property type="molecule type" value="Genomic_DNA"/>
</dbReference>
<keyword evidence="1" id="KW-0472">Membrane</keyword>
<evidence type="ECO:0000313" key="3">
    <source>
        <dbReference type="Proteomes" id="UP000472380"/>
    </source>
</evidence>
<reference evidence="2 3" key="1">
    <citation type="submission" date="2019-07" db="EMBL/GenBank/DDBJ databases">
        <title>Draft genome sequence of Adlercreutzia equolifaciens IPLA 37004, a human intestinal strain that does not produces equol from daidzein.</title>
        <authorList>
            <person name="Vazquez L."/>
            <person name="Florez A.B."/>
            <person name="Mayo B."/>
        </authorList>
    </citation>
    <scope>NUCLEOTIDE SEQUENCE [LARGE SCALE GENOMIC DNA]</scope>
    <source>
        <strain evidence="2 3">IPLA 37004</strain>
    </source>
</reference>
<feature type="transmembrane region" description="Helical" evidence="1">
    <location>
        <begin position="124"/>
        <end position="143"/>
    </location>
</feature>
<feature type="transmembrane region" description="Helical" evidence="1">
    <location>
        <begin position="82"/>
        <end position="104"/>
    </location>
</feature>
<evidence type="ECO:0000313" key="2">
    <source>
        <dbReference type="EMBL" id="MZG28216.1"/>
    </source>
</evidence>
<name>A0A6L8Q4M3_9ACTN</name>
<dbReference type="RefSeq" id="WP_161127877.1">
    <property type="nucleotide sequence ID" value="NZ_CBCTOK010000023.1"/>
</dbReference>
<organism evidence="2 3">
    <name type="scientific">Adlercreutzia equolifaciens</name>
    <dbReference type="NCBI Taxonomy" id="446660"/>
    <lineage>
        <taxon>Bacteria</taxon>
        <taxon>Bacillati</taxon>
        <taxon>Actinomycetota</taxon>
        <taxon>Coriobacteriia</taxon>
        <taxon>Eggerthellales</taxon>
        <taxon>Eggerthellaceae</taxon>
        <taxon>Adlercreutzia</taxon>
    </lineage>
</organism>
<feature type="transmembrane region" description="Helical" evidence="1">
    <location>
        <begin position="48"/>
        <end position="70"/>
    </location>
</feature>
<comment type="caution">
    <text evidence="2">The sequence shown here is derived from an EMBL/GenBank/DDBJ whole genome shotgun (WGS) entry which is preliminary data.</text>
</comment>
<gene>
    <name evidence="2" type="ORF">FM068_06385</name>
</gene>
<keyword evidence="1" id="KW-1133">Transmembrane helix</keyword>
<sequence>MSFYFAAVAFEKEFPVLGCLFWGITVCALLALEIALIYRFAKSGSRWLFLWIVFGCVFNSAAPFCSVYVGERLGSQLIAGDLPSYVLSCMYSYTCIFAFVSVVARMSREKRYPALRRGRLFSSVFLALVFAVTYLVDFFLPALPEVAQFADLLSQICKVAAFSSVSLGLAQAFADTSLFKAEEEGERRMPAMKPEVQIETSIKIAELGDFGAPGVRVEEVICIGSSDNSEQDANVRVKEIVETSIER</sequence>
<dbReference type="Proteomes" id="UP000472380">
    <property type="component" value="Unassembled WGS sequence"/>
</dbReference>
<proteinExistence type="predicted"/>
<evidence type="ECO:0000256" key="1">
    <source>
        <dbReference type="SAM" id="Phobius"/>
    </source>
</evidence>
<keyword evidence="1" id="KW-0812">Transmembrane</keyword>